<dbReference type="Pfam" id="PF00307">
    <property type="entry name" value="CH"/>
    <property type="match status" value="1"/>
</dbReference>
<keyword evidence="3 6" id="KW-0112">Calmodulin-binding</keyword>
<evidence type="ECO:0000256" key="3">
    <source>
        <dbReference type="ARBA" id="ARBA00022860"/>
    </source>
</evidence>
<dbReference type="GO" id="GO:0007015">
    <property type="term" value="P:actin filament organization"/>
    <property type="evidence" value="ECO:0007669"/>
    <property type="project" value="TreeGrafter"/>
</dbReference>
<dbReference type="PROSITE" id="PS01052">
    <property type="entry name" value="CALPONIN_1"/>
    <property type="match status" value="1"/>
</dbReference>
<accession>A0A8J1XI46</accession>
<sequence length="172" mass="19132">MASKGADLEQENEILDWMETIMGEKLPRGNFGEDLKNGVILCRFINKLAPDSIPEKKIATSGGGFKLRENVERFQKAIVKYGVPQEEIFVTVDLFEKKNLKQVRLTLLALGRIAQNKGQPGIGPKMSDENKRNFSEEQIRQGRDAQIGLQAGSNKGASQAGINMGKQRMIQD</sequence>
<keyword evidence="2" id="KW-0677">Repeat</keyword>
<dbReference type="GO" id="GO:0051015">
    <property type="term" value="F:actin filament binding"/>
    <property type="evidence" value="ECO:0007669"/>
    <property type="project" value="TreeGrafter"/>
</dbReference>
<feature type="compositionally biased region" description="Polar residues" evidence="7">
    <location>
        <begin position="151"/>
        <end position="161"/>
    </location>
</feature>
<comment type="caution">
    <text evidence="8">The sequence shown here is derived from an EMBL/GenBank/DDBJ whole genome shotgun (WGS) entry which is preliminary data.</text>
</comment>
<dbReference type="GO" id="GO:0031032">
    <property type="term" value="P:actomyosin structure organization"/>
    <property type="evidence" value="ECO:0007669"/>
    <property type="project" value="InterPro"/>
</dbReference>
<protein>
    <recommendedName>
        <fullName evidence="6">Calponin</fullName>
    </recommendedName>
</protein>
<dbReference type="InterPro" id="IPR036872">
    <property type="entry name" value="CH_dom_sf"/>
</dbReference>
<gene>
    <name evidence="8" type="ORF">OFUS_LOCUS22623</name>
</gene>
<keyword evidence="4 6" id="KW-0009">Actin-binding</keyword>
<evidence type="ECO:0000256" key="2">
    <source>
        <dbReference type="ARBA" id="ARBA00022737"/>
    </source>
</evidence>
<dbReference type="InterPro" id="IPR000557">
    <property type="entry name" value="Calponin_repeat"/>
</dbReference>
<dbReference type="InterPro" id="IPR001715">
    <property type="entry name" value="CH_dom"/>
</dbReference>
<name>A0A8J1XI46_OWEFU</name>
<dbReference type="Pfam" id="PF00402">
    <property type="entry name" value="Calponin"/>
    <property type="match status" value="1"/>
</dbReference>
<evidence type="ECO:0000256" key="6">
    <source>
        <dbReference type="RuleBase" id="RU361224"/>
    </source>
</evidence>
<dbReference type="PROSITE" id="PS50021">
    <property type="entry name" value="CH"/>
    <property type="match status" value="1"/>
</dbReference>
<proteinExistence type="inferred from homology"/>
<dbReference type="InterPro" id="IPR001997">
    <property type="entry name" value="Calponin/LIMCH1"/>
</dbReference>
<feature type="region of interest" description="Disordered" evidence="7">
    <location>
        <begin position="146"/>
        <end position="172"/>
    </location>
</feature>
<dbReference type="Proteomes" id="UP000749559">
    <property type="component" value="Unassembled WGS sequence"/>
</dbReference>
<organism evidence="8 9">
    <name type="scientific">Owenia fusiformis</name>
    <name type="common">Polychaete worm</name>
    <dbReference type="NCBI Taxonomy" id="6347"/>
    <lineage>
        <taxon>Eukaryota</taxon>
        <taxon>Metazoa</taxon>
        <taxon>Spiralia</taxon>
        <taxon>Lophotrochozoa</taxon>
        <taxon>Annelida</taxon>
        <taxon>Polychaeta</taxon>
        <taxon>Sedentaria</taxon>
        <taxon>Canalipalpata</taxon>
        <taxon>Sabellida</taxon>
        <taxon>Oweniida</taxon>
        <taxon>Oweniidae</taxon>
        <taxon>Owenia</taxon>
    </lineage>
</organism>
<comment type="function">
    <text evidence="5 6">Thin filament-associated protein that is implicated in the regulation and modulation of smooth muscle contraction. It is capable of binding to actin, calmodulin and tropomyosin. The interaction of calponin with actin inhibits the actomyosin Mg-ATPase activity.</text>
</comment>
<dbReference type="SMART" id="SM00033">
    <property type="entry name" value="CH"/>
    <property type="match status" value="1"/>
</dbReference>
<dbReference type="InterPro" id="IPR050606">
    <property type="entry name" value="Calponin-like"/>
</dbReference>
<dbReference type="PRINTS" id="PR00889">
    <property type="entry name" value="CALPONIN"/>
</dbReference>
<evidence type="ECO:0000256" key="1">
    <source>
        <dbReference type="ARBA" id="ARBA00009631"/>
    </source>
</evidence>
<dbReference type="PRINTS" id="PR00888">
    <property type="entry name" value="SM22CALPONIN"/>
</dbReference>
<dbReference type="PROSITE" id="PS51122">
    <property type="entry name" value="CALPONIN_2"/>
    <property type="match status" value="1"/>
</dbReference>
<dbReference type="GO" id="GO:0015629">
    <property type="term" value="C:actin cytoskeleton"/>
    <property type="evidence" value="ECO:0007669"/>
    <property type="project" value="TreeGrafter"/>
</dbReference>
<evidence type="ECO:0000256" key="7">
    <source>
        <dbReference type="SAM" id="MobiDB-lite"/>
    </source>
</evidence>
<dbReference type="SUPFAM" id="SSF47576">
    <property type="entry name" value="Calponin-homology domain, CH-domain"/>
    <property type="match status" value="1"/>
</dbReference>
<evidence type="ECO:0000256" key="5">
    <source>
        <dbReference type="ARBA" id="ARBA00025109"/>
    </source>
</evidence>
<reference evidence="8" key="1">
    <citation type="submission" date="2022-03" db="EMBL/GenBank/DDBJ databases">
        <authorList>
            <person name="Martin C."/>
        </authorList>
    </citation>
    <scope>NUCLEOTIDE SEQUENCE</scope>
</reference>
<keyword evidence="9" id="KW-1185">Reference proteome</keyword>
<comment type="similarity">
    <text evidence="1 6">Belongs to the calponin family.</text>
</comment>
<dbReference type="AlphaFoldDB" id="A0A8J1XI46"/>
<evidence type="ECO:0000313" key="8">
    <source>
        <dbReference type="EMBL" id="CAH1798478.1"/>
    </source>
</evidence>
<dbReference type="OrthoDB" id="21595at2759"/>
<evidence type="ECO:0000256" key="4">
    <source>
        <dbReference type="ARBA" id="ARBA00023203"/>
    </source>
</evidence>
<dbReference type="PANTHER" id="PTHR47385:SF22">
    <property type="entry name" value="GH21596P"/>
    <property type="match status" value="1"/>
</dbReference>
<dbReference type="PANTHER" id="PTHR47385">
    <property type="entry name" value="CALPONIN"/>
    <property type="match status" value="1"/>
</dbReference>
<dbReference type="Gene3D" id="1.10.418.10">
    <property type="entry name" value="Calponin-like domain"/>
    <property type="match status" value="1"/>
</dbReference>
<dbReference type="EMBL" id="CAIIXF020000011">
    <property type="protein sequence ID" value="CAH1798478.1"/>
    <property type="molecule type" value="Genomic_DNA"/>
</dbReference>
<dbReference type="InterPro" id="IPR003096">
    <property type="entry name" value="SM22_calponin"/>
</dbReference>
<evidence type="ECO:0000313" key="9">
    <source>
        <dbReference type="Proteomes" id="UP000749559"/>
    </source>
</evidence>
<dbReference type="GO" id="GO:0005516">
    <property type="term" value="F:calmodulin binding"/>
    <property type="evidence" value="ECO:0007669"/>
    <property type="project" value="UniProtKB-KW"/>
</dbReference>